<dbReference type="InterPro" id="IPR040976">
    <property type="entry name" value="Pkinase_fungal"/>
</dbReference>
<dbReference type="EMBL" id="ML210992">
    <property type="protein sequence ID" value="TFK92770.1"/>
    <property type="molecule type" value="Genomic_DNA"/>
</dbReference>
<dbReference type="Gene3D" id="1.10.510.10">
    <property type="entry name" value="Transferase(Phosphotransferase) domain 1"/>
    <property type="match status" value="1"/>
</dbReference>
<dbReference type="InterPro" id="IPR011009">
    <property type="entry name" value="Kinase-like_dom_sf"/>
</dbReference>
<evidence type="ECO:0000259" key="2">
    <source>
        <dbReference type="Pfam" id="PF17667"/>
    </source>
</evidence>
<dbReference type="SUPFAM" id="SSF56112">
    <property type="entry name" value="Protein kinase-like (PK-like)"/>
    <property type="match status" value="1"/>
</dbReference>
<gene>
    <name evidence="3" type="ORF">K466DRAFT_195010</name>
</gene>
<feature type="compositionally biased region" description="Low complexity" evidence="1">
    <location>
        <begin position="95"/>
        <end position="104"/>
    </location>
</feature>
<dbReference type="Proteomes" id="UP000308197">
    <property type="component" value="Unassembled WGS sequence"/>
</dbReference>
<feature type="compositionally biased region" description="Basic and acidic residues" evidence="1">
    <location>
        <begin position="115"/>
        <end position="127"/>
    </location>
</feature>
<proteinExistence type="predicted"/>
<dbReference type="GO" id="GO:0004672">
    <property type="term" value="F:protein kinase activity"/>
    <property type="evidence" value="ECO:0007669"/>
    <property type="project" value="InterPro"/>
</dbReference>
<reference evidence="3 4" key="1">
    <citation type="journal article" date="2019" name="Nat. Ecol. Evol.">
        <title>Megaphylogeny resolves global patterns of mushroom evolution.</title>
        <authorList>
            <person name="Varga T."/>
            <person name="Krizsan K."/>
            <person name="Foldi C."/>
            <person name="Dima B."/>
            <person name="Sanchez-Garcia M."/>
            <person name="Sanchez-Ramirez S."/>
            <person name="Szollosi G.J."/>
            <person name="Szarkandi J.G."/>
            <person name="Papp V."/>
            <person name="Albert L."/>
            <person name="Andreopoulos W."/>
            <person name="Angelini C."/>
            <person name="Antonin V."/>
            <person name="Barry K.W."/>
            <person name="Bougher N.L."/>
            <person name="Buchanan P."/>
            <person name="Buyck B."/>
            <person name="Bense V."/>
            <person name="Catcheside P."/>
            <person name="Chovatia M."/>
            <person name="Cooper J."/>
            <person name="Damon W."/>
            <person name="Desjardin D."/>
            <person name="Finy P."/>
            <person name="Geml J."/>
            <person name="Haridas S."/>
            <person name="Hughes K."/>
            <person name="Justo A."/>
            <person name="Karasinski D."/>
            <person name="Kautmanova I."/>
            <person name="Kiss B."/>
            <person name="Kocsube S."/>
            <person name="Kotiranta H."/>
            <person name="LaButti K.M."/>
            <person name="Lechner B.E."/>
            <person name="Liimatainen K."/>
            <person name="Lipzen A."/>
            <person name="Lukacs Z."/>
            <person name="Mihaltcheva S."/>
            <person name="Morgado L.N."/>
            <person name="Niskanen T."/>
            <person name="Noordeloos M.E."/>
            <person name="Ohm R.A."/>
            <person name="Ortiz-Santana B."/>
            <person name="Ovrebo C."/>
            <person name="Racz N."/>
            <person name="Riley R."/>
            <person name="Savchenko A."/>
            <person name="Shiryaev A."/>
            <person name="Soop K."/>
            <person name="Spirin V."/>
            <person name="Szebenyi C."/>
            <person name="Tomsovsky M."/>
            <person name="Tulloss R.E."/>
            <person name="Uehling J."/>
            <person name="Grigoriev I.V."/>
            <person name="Vagvolgyi C."/>
            <person name="Papp T."/>
            <person name="Martin F.M."/>
            <person name="Miettinen O."/>
            <person name="Hibbett D.S."/>
            <person name="Nagy L.G."/>
        </authorList>
    </citation>
    <scope>NUCLEOTIDE SEQUENCE [LARGE SCALE GENOMIC DNA]</scope>
    <source>
        <strain evidence="3 4">HHB13444</strain>
    </source>
</reference>
<organism evidence="3 4">
    <name type="scientific">Polyporus arcularius HHB13444</name>
    <dbReference type="NCBI Taxonomy" id="1314778"/>
    <lineage>
        <taxon>Eukaryota</taxon>
        <taxon>Fungi</taxon>
        <taxon>Dikarya</taxon>
        <taxon>Basidiomycota</taxon>
        <taxon>Agaricomycotina</taxon>
        <taxon>Agaricomycetes</taxon>
        <taxon>Polyporales</taxon>
        <taxon>Polyporaceae</taxon>
        <taxon>Polyporus</taxon>
    </lineage>
</organism>
<dbReference type="InterPro" id="IPR008266">
    <property type="entry name" value="Tyr_kinase_AS"/>
</dbReference>
<dbReference type="InParanoid" id="A0A5C3PWC2"/>
<evidence type="ECO:0000256" key="1">
    <source>
        <dbReference type="SAM" id="MobiDB-lite"/>
    </source>
</evidence>
<dbReference type="STRING" id="1314778.A0A5C3PWC2"/>
<dbReference type="PROSITE" id="PS00109">
    <property type="entry name" value="PROTEIN_KINASE_TYR"/>
    <property type="match status" value="1"/>
</dbReference>
<feature type="domain" description="Fungal-type protein kinase" evidence="2">
    <location>
        <begin position="223"/>
        <end position="587"/>
    </location>
</feature>
<sequence length="830" mass="94577">MEYNLKQVTLESFLKDYLPGHNIPKKHLKNLHYPADLSSETKEWKINTAICRLANSVTSCKKPTPPNGKKDKSDNSGDYPLVTLDISNWSPKAPGNNADAAADSGDADGSGEAGEADKVGEADKALDPDEDPSDPDADLKTATRVDVGVFFKNDRFKDVVSIPPEDFMKKSRIRSKEDKEERKNYVGRCSWADVVVPIEVKINTQKSAFYFEDDPTKFLRTDSNDGREALGQLGEYIGQVFGHQHRVHLYAVYVYKDRARLLYFERQGALVSEPFKYGTRKDLTLHTFFWRLANMSREQLGFDPTVTPADADVVAKMREYAPHAPTDYIEQQIYRALSVDPKQPNVSTSSQWPPYELKMCGRRYLIARPTFASPALYGRCTRGYLAYDIDGEDGVRFIKDSWRLDLKRVQPEHEVYERLEREGVTHGVVTCLGHEDVPNPDGSRQLTRIHQLISPSRPARVHYRLLIRQVCRPLTDFADFEELTNIICEALIAHRDAWKKARVLHRDVSVSNIMIYEEGRGSYVVRYGMLCDWDLCKYQEQMSANQRPRTIDRTGTWYFRSALALLFPGKPYELADDIESFVHVYHYCVLRFHVTNRTHNLANFVQDTYDFVRVRESDGAHIGGLIKLEHMQLAKPPMRVGQANPVLDQFLFEIAELCSKHYSTINIENLQKTYDPPEKVDLEYQKTPREKKAWLYEEYNATQAATKRTRLEFEETQQGTETKSPGVAATPPDLPPLKNHDALVALFLRYTLGKPDAHGRSVRWPMKSTKCEDLFKGAGVAPRKDNNFSSSYPSHGYSQDHDEPPTKKRKGGDGASLPGVEESVEEGVEE</sequence>
<feature type="region of interest" description="Disordered" evidence="1">
    <location>
        <begin position="714"/>
        <end position="736"/>
    </location>
</feature>
<keyword evidence="4" id="KW-1185">Reference proteome</keyword>
<feature type="region of interest" description="Disordered" evidence="1">
    <location>
        <begin position="58"/>
        <end position="140"/>
    </location>
</feature>
<feature type="compositionally biased region" description="Polar residues" evidence="1">
    <location>
        <begin position="787"/>
        <end position="797"/>
    </location>
</feature>
<dbReference type="Pfam" id="PF17667">
    <property type="entry name" value="Pkinase_fungal"/>
    <property type="match status" value="1"/>
</dbReference>
<dbReference type="PANTHER" id="PTHR38248">
    <property type="entry name" value="FUNK1 6"/>
    <property type="match status" value="1"/>
</dbReference>
<protein>
    <recommendedName>
        <fullName evidence="2">Fungal-type protein kinase domain-containing protein</fullName>
    </recommendedName>
</protein>
<feature type="region of interest" description="Disordered" evidence="1">
    <location>
        <begin position="777"/>
        <end position="830"/>
    </location>
</feature>
<dbReference type="PANTHER" id="PTHR38248:SF2">
    <property type="entry name" value="FUNK1 11"/>
    <property type="match status" value="1"/>
</dbReference>
<dbReference type="AlphaFoldDB" id="A0A5C3PWC2"/>
<name>A0A5C3PWC2_9APHY</name>
<evidence type="ECO:0000313" key="3">
    <source>
        <dbReference type="EMBL" id="TFK92770.1"/>
    </source>
</evidence>
<accession>A0A5C3PWC2</accession>
<evidence type="ECO:0000313" key="4">
    <source>
        <dbReference type="Proteomes" id="UP000308197"/>
    </source>
</evidence>